<comment type="caution">
    <text evidence="3">The sequence shown here is derived from an EMBL/GenBank/DDBJ whole genome shotgun (WGS) entry which is preliminary data.</text>
</comment>
<dbReference type="SUPFAM" id="SSF52540">
    <property type="entry name" value="P-loop containing nucleoside triphosphate hydrolases"/>
    <property type="match status" value="2"/>
</dbReference>
<dbReference type="PANTHER" id="PTHR43790">
    <property type="entry name" value="CARBOHYDRATE TRANSPORT ATP-BINDING PROTEIN MG119-RELATED"/>
    <property type="match status" value="1"/>
</dbReference>
<keyword evidence="1" id="KW-0547">Nucleotide-binding</keyword>
<keyword evidence="4" id="KW-1185">Reference proteome</keyword>
<dbReference type="OrthoDB" id="5113844at2"/>
<sequence length="441" mass="46717">MPLGGDMPDGARLIAVLGGLPERAGAPAVGVESLILPFQSVGDNVLLGTESSGGFFLRKATLDRRAAELLARVGLSLAPSSAAIDLDPVERRAVELARALARSPEHVLIDDRQSRFTVDEHRRWLEVLAHAARTTRVFVAVDSLPDLHFGVRAFDLVAVVRNGDLVDWAEPDGAAQLAKSLVGNAASAERPVRVLGPIVLELQNVTVCDPVHRERVRVENASLTVRAGEIIGLGGAQDLALGIFGASTGGAVTGTMFVDGNPVDLSTVERAIAARVLFISEHPPTYDVGIIGGVPTSVSGTSLARLARLGIIDRRREYVPRRAPSMLLEVIPGAPSRPSTSDMNEVLAGWAAQPPRVAILTEPFSGLSPTEVTERRTLIEGLADVGIAVLLEAADAMQLIDLSDRILLQAGTRISTELRGGNVSALGLAAYRLRTYPQSEN</sequence>
<evidence type="ECO:0000256" key="1">
    <source>
        <dbReference type="ARBA" id="ARBA00022741"/>
    </source>
</evidence>
<organism evidence="3 4">
    <name type="scientific">Mycetocola zhadangensis</name>
    <dbReference type="NCBI Taxonomy" id="1164595"/>
    <lineage>
        <taxon>Bacteria</taxon>
        <taxon>Bacillati</taxon>
        <taxon>Actinomycetota</taxon>
        <taxon>Actinomycetes</taxon>
        <taxon>Micrococcales</taxon>
        <taxon>Microbacteriaceae</taxon>
        <taxon>Mycetocola</taxon>
    </lineage>
</organism>
<evidence type="ECO:0000313" key="3">
    <source>
        <dbReference type="EMBL" id="RLQ80971.1"/>
    </source>
</evidence>
<dbReference type="AlphaFoldDB" id="A0A3L7IUJ1"/>
<proteinExistence type="predicted"/>
<reference evidence="3 4" key="1">
    <citation type="submission" date="2018-10" db="EMBL/GenBank/DDBJ databases">
        <authorList>
            <person name="Li J."/>
        </authorList>
    </citation>
    <scope>NUCLEOTIDE SEQUENCE [LARGE SCALE GENOMIC DNA]</scope>
    <source>
        <strain evidence="3 4">ZD1-4</strain>
    </source>
</reference>
<dbReference type="EMBL" id="RCWJ01000005">
    <property type="protein sequence ID" value="RLQ80971.1"/>
    <property type="molecule type" value="Genomic_DNA"/>
</dbReference>
<accession>A0A3L7IUJ1</accession>
<evidence type="ECO:0000256" key="2">
    <source>
        <dbReference type="ARBA" id="ARBA00022840"/>
    </source>
</evidence>
<dbReference type="Gene3D" id="3.40.50.300">
    <property type="entry name" value="P-loop containing nucleotide triphosphate hydrolases"/>
    <property type="match status" value="2"/>
</dbReference>
<dbReference type="InterPro" id="IPR027417">
    <property type="entry name" value="P-loop_NTPase"/>
</dbReference>
<keyword evidence="2 3" id="KW-0067">ATP-binding</keyword>
<gene>
    <name evidence="3" type="ORF">D9V28_14540</name>
</gene>
<name>A0A3L7IUJ1_9MICO</name>
<evidence type="ECO:0000313" key="4">
    <source>
        <dbReference type="Proteomes" id="UP000282460"/>
    </source>
</evidence>
<protein>
    <submittedName>
        <fullName evidence="3">Sugar ABC transporter ATP-binding protein</fullName>
    </submittedName>
</protein>
<dbReference type="PANTHER" id="PTHR43790:SF8">
    <property type="entry name" value="SUGAR ABC TRANSPORTER ATP-BINDING PROTEIN"/>
    <property type="match status" value="1"/>
</dbReference>
<dbReference type="GO" id="GO:0005524">
    <property type="term" value="F:ATP binding"/>
    <property type="evidence" value="ECO:0007669"/>
    <property type="project" value="UniProtKB-KW"/>
</dbReference>
<dbReference type="InterPro" id="IPR050107">
    <property type="entry name" value="ABC_carbohydrate_import_ATPase"/>
</dbReference>
<dbReference type="Proteomes" id="UP000282460">
    <property type="component" value="Unassembled WGS sequence"/>
</dbReference>
<dbReference type="RefSeq" id="WP_121660445.1">
    <property type="nucleotide sequence ID" value="NZ_BMEK01000004.1"/>
</dbReference>